<evidence type="ECO:0000256" key="3">
    <source>
        <dbReference type="SAM" id="Phobius"/>
    </source>
</evidence>
<keyword evidence="2" id="KW-0808">Transferase</keyword>
<feature type="transmembrane region" description="Helical" evidence="3">
    <location>
        <begin position="244"/>
        <end position="266"/>
    </location>
</feature>
<keyword evidence="4" id="KW-0732">Signal</keyword>
<proteinExistence type="predicted"/>
<feature type="signal peptide" evidence="4">
    <location>
        <begin position="1"/>
        <end position="19"/>
    </location>
</feature>
<dbReference type="EMBL" id="BAAAQF010000034">
    <property type="protein sequence ID" value="GAA1695440.1"/>
    <property type="molecule type" value="Genomic_DNA"/>
</dbReference>
<evidence type="ECO:0000313" key="7">
    <source>
        <dbReference type="EMBL" id="GAA1695440.1"/>
    </source>
</evidence>
<dbReference type="Pfam" id="PF13439">
    <property type="entry name" value="Glyco_transf_4"/>
    <property type="match status" value="1"/>
</dbReference>
<organism evidence="7 8">
    <name type="scientific">Glycomyces endophyticus</name>
    <dbReference type="NCBI Taxonomy" id="480996"/>
    <lineage>
        <taxon>Bacteria</taxon>
        <taxon>Bacillati</taxon>
        <taxon>Actinomycetota</taxon>
        <taxon>Actinomycetes</taxon>
        <taxon>Glycomycetales</taxon>
        <taxon>Glycomycetaceae</taxon>
        <taxon>Glycomyces</taxon>
    </lineage>
</organism>
<keyword evidence="3" id="KW-0812">Transmembrane</keyword>
<feature type="transmembrane region" description="Helical" evidence="3">
    <location>
        <begin position="186"/>
        <end position="205"/>
    </location>
</feature>
<dbReference type="InterPro" id="IPR001296">
    <property type="entry name" value="Glyco_trans_1"/>
</dbReference>
<evidence type="ECO:0000259" key="6">
    <source>
        <dbReference type="Pfam" id="PF13439"/>
    </source>
</evidence>
<comment type="caution">
    <text evidence="7">The sequence shown here is derived from an EMBL/GenBank/DDBJ whole genome shotgun (WGS) entry which is preliminary data.</text>
</comment>
<evidence type="ECO:0000256" key="4">
    <source>
        <dbReference type="SAM" id="SignalP"/>
    </source>
</evidence>
<feature type="transmembrane region" description="Helical" evidence="3">
    <location>
        <begin position="217"/>
        <end position="238"/>
    </location>
</feature>
<dbReference type="SUPFAM" id="SSF53756">
    <property type="entry name" value="UDP-Glycosyltransferase/glycogen phosphorylase"/>
    <property type="match status" value="1"/>
</dbReference>
<evidence type="ECO:0000256" key="2">
    <source>
        <dbReference type="ARBA" id="ARBA00022679"/>
    </source>
</evidence>
<dbReference type="Pfam" id="PF00534">
    <property type="entry name" value="Glycos_transf_1"/>
    <property type="match status" value="1"/>
</dbReference>
<protein>
    <submittedName>
        <fullName evidence="7">Glycosyltransferase family 4 protein</fullName>
    </submittedName>
</protein>
<evidence type="ECO:0000313" key="8">
    <source>
        <dbReference type="Proteomes" id="UP001499851"/>
    </source>
</evidence>
<gene>
    <name evidence="7" type="ORF">GCM10009830_49170</name>
</gene>
<feature type="transmembrane region" description="Helical" evidence="3">
    <location>
        <begin position="99"/>
        <end position="120"/>
    </location>
</feature>
<feature type="domain" description="Glycosyltransferase subfamily 4-like N-terminal" evidence="6">
    <location>
        <begin position="297"/>
        <end position="474"/>
    </location>
</feature>
<keyword evidence="8" id="KW-1185">Reference proteome</keyword>
<dbReference type="InterPro" id="IPR050194">
    <property type="entry name" value="Glycosyltransferase_grp1"/>
</dbReference>
<dbReference type="InterPro" id="IPR028098">
    <property type="entry name" value="Glyco_trans_4-like_N"/>
</dbReference>
<dbReference type="PANTHER" id="PTHR45947">
    <property type="entry name" value="SULFOQUINOVOSYL TRANSFERASE SQD2"/>
    <property type="match status" value="1"/>
</dbReference>
<sequence>MLILAIVLAAVGACCLAAAACLQHGAVHRSATEPVLRLPAVLTILRTPAWYVGNGLVVLGSGLHIIALTLAPLAVVQPIGMIALVLTAVLSGIALTRSVVAAMALSVTGIAALTVCAALGTGTVVPAPDVAAAHWALPAAAALALGARFAKGRTRCLLLAVAAAVLFGFTSALVRAAAVAPIAPELVAVVIAEAAAAALAGAWLVHQAYAAGPAATVVGALTVVDPLVAVLIGAFAYGETGTGTLAAMVVPALAAVAGLAVLARVLPPRDPAAPARERRPEGPLRIALTADTYWPDVNGAANFAHRLATGLAERGHDVHVVCPSTTASGLTETVGGVTVHRIGSTGTPFHPDFRFCWPWRADKAVPALLDAIAPDVVHTQAHFIVGRAAVRAATAAGIPVVATNHFMPENLLGFGPLPRWSHRLVAALAWRDLARVYGRATVCTTPTPRAAELLERNGLDRPVMAISCGIDRARYAGDAARPDAPTLLFVGRLEAEKNVHELLEAAALLPQTRVEIVGDGSVRPRLEALAAELGVAERVRFHGFVADRELVQAYQRADVFCMPGTAELQSIATMEAMAAGRPVVAADAMALPHLVRPGRNGWLYPPGDTAEMARCIAAVIADESTLAAMGRASLDLIASHDLESTLAEYERVYLDIAAVPAPSVRNAAVAR</sequence>
<dbReference type="PANTHER" id="PTHR45947:SF3">
    <property type="entry name" value="SULFOQUINOVOSYL TRANSFERASE SQD2"/>
    <property type="match status" value="1"/>
</dbReference>
<feature type="transmembrane region" description="Helical" evidence="3">
    <location>
        <begin position="65"/>
        <end position="87"/>
    </location>
</feature>
<feature type="chain" id="PRO_5046495983" evidence="4">
    <location>
        <begin position="20"/>
        <end position="671"/>
    </location>
</feature>
<dbReference type="RefSeq" id="WP_344492685.1">
    <property type="nucleotide sequence ID" value="NZ_BAAAQF010000034.1"/>
</dbReference>
<feature type="domain" description="Glycosyl transferase family 1" evidence="5">
    <location>
        <begin position="482"/>
        <end position="632"/>
    </location>
</feature>
<name>A0ABN2HY43_9ACTN</name>
<feature type="transmembrane region" description="Helical" evidence="3">
    <location>
        <begin position="157"/>
        <end position="180"/>
    </location>
</feature>
<dbReference type="Gene3D" id="3.40.50.2000">
    <property type="entry name" value="Glycogen Phosphorylase B"/>
    <property type="match status" value="2"/>
</dbReference>
<keyword evidence="1" id="KW-0328">Glycosyltransferase</keyword>
<keyword evidence="3" id="KW-1133">Transmembrane helix</keyword>
<keyword evidence="3" id="KW-0472">Membrane</keyword>
<dbReference type="Proteomes" id="UP001499851">
    <property type="component" value="Unassembled WGS sequence"/>
</dbReference>
<accession>A0ABN2HY43</accession>
<evidence type="ECO:0000259" key="5">
    <source>
        <dbReference type="Pfam" id="PF00534"/>
    </source>
</evidence>
<reference evidence="7 8" key="1">
    <citation type="journal article" date="2019" name="Int. J. Syst. Evol. Microbiol.">
        <title>The Global Catalogue of Microorganisms (GCM) 10K type strain sequencing project: providing services to taxonomists for standard genome sequencing and annotation.</title>
        <authorList>
            <consortium name="The Broad Institute Genomics Platform"/>
            <consortium name="The Broad Institute Genome Sequencing Center for Infectious Disease"/>
            <person name="Wu L."/>
            <person name="Ma J."/>
        </authorList>
    </citation>
    <scope>NUCLEOTIDE SEQUENCE [LARGE SCALE GENOMIC DNA]</scope>
    <source>
        <strain evidence="7 8">JCM 16001</strain>
    </source>
</reference>
<evidence type="ECO:0000256" key="1">
    <source>
        <dbReference type="ARBA" id="ARBA00022676"/>
    </source>
</evidence>